<keyword evidence="3 5" id="KW-0808">Transferase</keyword>
<organism evidence="7 8">
    <name type="scientific">Mesorhizobium liriopis</name>
    <dbReference type="NCBI Taxonomy" id="2953882"/>
    <lineage>
        <taxon>Bacteria</taxon>
        <taxon>Pseudomonadati</taxon>
        <taxon>Pseudomonadota</taxon>
        <taxon>Alphaproteobacteria</taxon>
        <taxon>Hyphomicrobiales</taxon>
        <taxon>Phyllobacteriaceae</taxon>
        <taxon>Mesorhizobium</taxon>
    </lineage>
</organism>
<evidence type="ECO:0000256" key="5">
    <source>
        <dbReference type="PIRNR" id="PIRNR000410"/>
    </source>
</evidence>
<evidence type="ECO:0000256" key="2">
    <source>
        <dbReference type="ARBA" id="ARBA00022603"/>
    </source>
</evidence>
<dbReference type="PANTHER" id="PTHR24422:SF26">
    <property type="entry name" value="CHEMOTAXIS PROTEIN METHYLTRANSFERASE"/>
    <property type="match status" value="1"/>
</dbReference>
<dbReference type="SUPFAM" id="SSF53335">
    <property type="entry name" value="S-adenosyl-L-methionine-dependent methyltransferases"/>
    <property type="match status" value="1"/>
</dbReference>
<keyword evidence="4 5" id="KW-0949">S-adenosyl-L-methionine</keyword>
<sequence length="293" mass="33057">MAQAALQTWDRDTSDLDTLSPRDFDRLAGLISGKTGIKLPATKRTMVEGRLRKRLRVVGAADFASYCRFLFDEGGLETELPFVIDAVTTNKTDFFREPEHYELLKQKLVPALLAERRREQMPLLKIWSAAASSGAEAYTAAMVLADLASARGGFRFAILGTDISSSILEQAERAVYPADMMAPVPAGVRERFLMWNRRNALRPEARIVPELRRLVRFEHLNLMDKSYPYDRDVDVIFLRNVLIYFEKDDQIAVINRLTNHLRPKGYLILGHSESMIGNGLALTQVAPAVFQKA</sequence>
<proteinExistence type="predicted"/>
<dbReference type="InterPro" id="IPR000780">
    <property type="entry name" value="CheR_MeTrfase"/>
</dbReference>
<evidence type="ECO:0000259" key="6">
    <source>
        <dbReference type="PROSITE" id="PS50123"/>
    </source>
</evidence>
<reference evidence="7 8" key="1">
    <citation type="submission" date="2022-06" db="EMBL/GenBank/DDBJ databases">
        <title>Mesorhizobium sp. strain RP14 Genome sequencing and assembly.</title>
        <authorList>
            <person name="Kim I."/>
        </authorList>
    </citation>
    <scope>NUCLEOTIDE SEQUENCE [LARGE SCALE GENOMIC DNA]</scope>
    <source>
        <strain evidence="8">RP14(2022)</strain>
    </source>
</reference>
<feature type="domain" description="CheR-type methyltransferase" evidence="6">
    <location>
        <begin position="18"/>
        <end position="293"/>
    </location>
</feature>
<evidence type="ECO:0000313" key="7">
    <source>
        <dbReference type="EMBL" id="MCO6051049.1"/>
    </source>
</evidence>
<keyword evidence="8" id="KW-1185">Reference proteome</keyword>
<evidence type="ECO:0000256" key="3">
    <source>
        <dbReference type="ARBA" id="ARBA00022679"/>
    </source>
</evidence>
<dbReference type="InterPro" id="IPR022642">
    <property type="entry name" value="CheR_C"/>
</dbReference>
<dbReference type="InterPro" id="IPR022641">
    <property type="entry name" value="CheR_N"/>
</dbReference>
<dbReference type="PROSITE" id="PS50123">
    <property type="entry name" value="CHER"/>
    <property type="match status" value="1"/>
</dbReference>
<dbReference type="PIRSF" id="PIRSF000410">
    <property type="entry name" value="CheR"/>
    <property type="match status" value="1"/>
</dbReference>
<dbReference type="SUPFAM" id="SSF47757">
    <property type="entry name" value="Chemotaxis receptor methyltransferase CheR, N-terminal domain"/>
    <property type="match status" value="1"/>
</dbReference>
<dbReference type="EC" id="2.1.1.80" evidence="5"/>
<dbReference type="EMBL" id="JAMXQS010000007">
    <property type="protein sequence ID" value="MCO6051049.1"/>
    <property type="molecule type" value="Genomic_DNA"/>
</dbReference>
<dbReference type="SMART" id="SM00138">
    <property type="entry name" value="MeTrc"/>
    <property type="match status" value="1"/>
</dbReference>
<comment type="function">
    <text evidence="5">Methylation of the membrane-bound methyl-accepting chemotaxis proteins (MCP) to form gamma-glutamyl methyl ester residues in MCP.</text>
</comment>
<dbReference type="Pfam" id="PF03705">
    <property type="entry name" value="CheR_N"/>
    <property type="match status" value="1"/>
</dbReference>
<dbReference type="RefSeq" id="WP_252820244.1">
    <property type="nucleotide sequence ID" value="NZ_JAMXQS010000007.1"/>
</dbReference>
<evidence type="ECO:0000256" key="4">
    <source>
        <dbReference type="ARBA" id="ARBA00022691"/>
    </source>
</evidence>
<dbReference type="Gene3D" id="3.40.50.150">
    <property type="entry name" value="Vaccinia Virus protein VP39"/>
    <property type="match status" value="1"/>
</dbReference>
<evidence type="ECO:0000313" key="8">
    <source>
        <dbReference type="Proteomes" id="UP001205906"/>
    </source>
</evidence>
<comment type="catalytic activity">
    <reaction evidence="1 5">
        <text>L-glutamyl-[protein] + S-adenosyl-L-methionine = [protein]-L-glutamate 5-O-methyl ester + S-adenosyl-L-homocysteine</text>
        <dbReference type="Rhea" id="RHEA:24452"/>
        <dbReference type="Rhea" id="RHEA-COMP:10208"/>
        <dbReference type="Rhea" id="RHEA-COMP:10311"/>
        <dbReference type="ChEBI" id="CHEBI:29973"/>
        <dbReference type="ChEBI" id="CHEBI:57856"/>
        <dbReference type="ChEBI" id="CHEBI:59789"/>
        <dbReference type="ChEBI" id="CHEBI:82795"/>
        <dbReference type="EC" id="2.1.1.80"/>
    </reaction>
</comment>
<dbReference type="InterPro" id="IPR026024">
    <property type="entry name" value="Chemotaxis_MeTrfase_CheR"/>
</dbReference>
<protein>
    <recommendedName>
        <fullName evidence="5">Chemotaxis protein methyltransferase</fullName>
        <ecNumber evidence="5">2.1.1.80</ecNumber>
    </recommendedName>
</protein>
<accession>A0ABT1C880</accession>
<name>A0ABT1C880_9HYPH</name>
<gene>
    <name evidence="7" type="ORF">NGM99_14795</name>
</gene>
<dbReference type="PANTHER" id="PTHR24422">
    <property type="entry name" value="CHEMOTAXIS PROTEIN METHYLTRANSFERASE"/>
    <property type="match status" value="1"/>
</dbReference>
<dbReference type="Gene3D" id="1.10.155.10">
    <property type="entry name" value="Chemotaxis receptor methyltransferase CheR, N-terminal domain"/>
    <property type="match status" value="1"/>
</dbReference>
<dbReference type="Pfam" id="PF01739">
    <property type="entry name" value="CheR"/>
    <property type="match status" value="1"/>
</dbReference>
<dbReference type="InterPro" id="IPR050903">
    <property type="entry name" value="Bact_Chemotaxis_MeTrfase"/>
</dbReference>
<dbReference type="InterPro" id="IPR029063">
    <property type="entry name" value="SAM-dependent_MTases_sf"/>
</dbReference>
<dbReference type="InterPro" id="IPR036804">
    <property type="entry name" value="CheR_N_sf"/>
</dbReference>
<comment type="caution">
    <text evidence="7">The sequence shown here is derived from an EMBL/GenBank/DDBJ whole genome shotgun (WGS) entry which is preliminary data.</text>
</comment>
<dbReference type="PRINTS" id="PR00996">
    <property type="entry name" value="CHERMTFRASE"/>
</dbReference>
<evidence type="ECO:0000256" key="1">
    <source>
        <dbReference type="ARBA" id="ARBA00001541"/>
    </source>
</evidence>
<dbReference type="Proteomes" id="UP001205906">
    <property type="component" value="Unassembled WGS sequence"/>
</dbReference>
<keyword evidence="2 5" id="KW-0489">Methyltransferase</keyword>